<dbReference type="Proteomes" id="UP000248423">
    <property type="component" value="Unassembled WGS sequence"/>
</dbReference>
<organism evidence="1 2">
    <name type="scientific">Aspergillus sclerotiicarbonarius (strain CBS 121057 / IBT 28362)</name>
    <dbReference type="NCBI Taxonomy" id="1448318"/>
    <lineage>
        <taxon>Eukaryota</taxon>
        <taxon>Fungi</taxon>
        <taxon>Dikarya</taxon>
        <taxon>Ascomycota</taxon>
        <taxon>Pezizomycotina</taxon>
        <taxon>Eurotiomycetes</taxon>
        <taxon>Eurotiomycetidae</taxon>
        <taxon>Eurotiales</taxon>
        <taxon>Aspergillaceae</taxon>
        <taxon>Aspergillus</taxon>
        <taxon>Aspergillus subgen. Circumdati</taxon>
    </lineage>
</organism>
<feature type="non-terminal residue" evidence="1">
    <location>
        <position position="1"/>
    </location>
</feature>
<evidence type="ECO:0000313" key="1">
    <source>
        <dbReference type="EMBL" id="PYI09309.1"/>
    </source>
</evidence>
<dbReference type="PANTHER" id="PTHR34706:SF1">
    <property type="entry name" value="VWFA DOMAIN-CONTAINING PROTEIN"/>
    <property type="match status" value="1"/>
</dbReference>
<dbReference type="EMBL" id="KZ826328">
    <property type="protein sequence ID" value="PYI09309.1"/>
    <property type="molecule type" value="Genomic_DNA"/>
</dbReference>
<sequence>PKSLEEFQAYFDNFLQMNLGNFKFTEEEKKRIARRAEQVSQELQDDYDIFPEEAATLTKTLLYDLFIVCDNSGSMRLGNRVATLSSTLQRVSHWASKLQSDGISVRFLNGDKHDDDGLTTAEEMDDLILGACPQGPTRLGTVVREKVIQRLETKAKEREGWTKPRIIVIITDGAPTSEHRDGLKESILQAKHGPGLGESFGPASTIFLVSQVGKDESATQFLYELLHDDEVCSLVYGGNKPLDDMMDNLSVGDNEKEKECTKVVSN</sequence>
<dbReference type="InterPro" id="IPR036465">
    <property type="entry name" value="vWFA_dom_sf"/>
</dbReference>
<evidence type="ECO:0008006" key="3">
    <source>
        <dbReference type="Google" id="ProtNLM"/>
    </source>
</evidence>
<accession>A0A319F206</accession>
<protein>
    <recommendedName>
        <fullName evidence="3">VWFA domain-containing protein</fullName>
    </recommendedName>
</protein>
<dbReference type="STRING" id="1448318.A0A319F206"/>
<dbReference type="PANTHER" id="PTHR34706">
    <property type="entry name" value="SLR1338 PROTEIN"/>
    <property type="match status" value="1"/>
</dbReference>
<name>A0A319F206_ASPSB</name>
<gene>
    <name evidence="1" type="ORF">BO78DRAFT_308624</name>
</gene>
<dbReference type="AlphaFoldDB" id="A0A319F206"/>
<proteinExistence type="predicted"/>
<dbReference type="SUPFAM" id="SSF53300">
    <property type="entry name" value="vWA-like"/>
    <property type="match status" value="1"/>
</dbReference>
<dbReference type="OrthoDB" id="4499497at2759"/>
<dbReference type="Gene3D" id="3.40.50.410">
    <property type="entry name" value="von Willebrand factor, type A domain"/>
    <property type="match status" value="1"/>
</dbReference>
<reference evidence="1 2" key="1">
    <citation type="submission" date="2018-02" db="EMBL/GenBank/DDBJ databases">
        <title>The genomes of Aspergillus section Nigri reveals drivers in fungal speciation.</title>
        <authorList>
            <consortium name="DOE Joint Genome Institute"/>
            <person name="Vesth T.C."/>
            <person name="Nybo J."/>
            <person name="Theobald S."/>
            <person name="Brandl J."/>
            <person name="Frisvad J.C."/>
            <person name="Nielsen K.F."/>
            <person name="Lyhne E.K."/>
            <person name="Kogle M.E."/>
            <person name="Kuo A."/>
            <person name="Riley R."/>
            <person name="Clum A."/>
            <person name="Nolan M."/>
            <person name="Lipzen A."/>
            <person name="Salamov A."/>
            <person name="Henrissat B."/>
            <person name="Wiebenga A."/>
            <person name="De vries R.P."/>
            <person name="Grigoriev I.V."/>
            <person name="Mortensen U.H."/>
            <person name="Andersen M.R."/>
            <person name="Baker S.E."/>
        </authorList>
    </citation>
    <scope>NUCLEOTIDE SEQUENCE [LARGE SCALE GENOMIC DNA]</scope>
    <source>
        <strain evidence="1 2">CBS 121057</strain>
    </source>
</reference>
<dbReference type="VEuPathDB" id="FungiDB:BO78DRAFT_308624"/>
<keyword evidence="2" id="KW-1185">Reference proteome</keyword>
<evidence type="ECO:0000313" key="2">
    <source>
        <dbReference type="Proteomes" id="UP000248423"/>
    </source>
</evidence>